<accession>A0A0E9TVD1</accession>
<evidence type="ECO:0000313" key="1">
    <source>
        <dbReference type="EMBL" id="JAH57649.1"/>
    </source>
</evidence>
<dbReference type="AlphaFoldDB" id="A0A0E9TVD1"/>
<organism evidence="1">
    <name type="scientific">Anguilla anguilla</name>
    <name type="common">European freshwater eel</name>
    <name type="synonym">Muraena anguilla</name>
    <dbReference type="NCBI Taxonomy" id="7936"/>
    <lineage>
        <taxon>Eukaryota</taxon>
        <taxon>Metazoa</taxon>
        <taxon>Chordata</taxon>
        <taxon>Craniata</taxon>
        <taxon>Vertebrata</taxon>
        <taxon>Euteleostomi</taxon>
        <taxon>Actinopterygii</taxon>
        <taxon>Neopterygii</taxon>
        <taxon>Teleostei</taxon>
        <taxon>Anguilliformes</taxon>
        <taxon>Anguillidae</taxon>
        <taxon>Anguilla</taxon>
    </lineage>
</organism>
<name>A0A0E9TVD1_ANGAN</name>
<protein>
    <submittedName>
        <fullName evidence="1">Uncharacterized protein</fullName>
    </submittedName>
</protein>
<reference evidence="1" key="2">
    <citation type="journal article" date="2015" name="Fish Shellfish Immunol.">
        <title>Early steps in the European eel (Anguilla anguilla)-Vibrio vulnificus interaction in the gills: Role of the RtxA13 toxin.</title>
        <authorList>
            <person name="Callol A."/>
            <person name="Pajuelo D."/>
            <person name="Ebbesson L."/>
            <person name="Teles M."/>
            <person name="MacKenzie S."/>
            <person name="Amaro C."/>
        </authorList>
    </citation>
    <scope>NUCLEOTIDE SEQUENCE</scope>
</reference>
<proteinExistence type="predicted"/>
<sequence>MFASAFPITFLPGKYKL</sequence>
<dbReference type="EMBL" id="GBXM01050928">
    <property type="protein sequence ID" value="JAH57649.1"/>
    <property type="molecule type" value="Transcribed_RNA"/>
</dbReference>
<reference evidence="1" key="1">
    <citation type="submission" date="2014-11" db="EMBL/GenBank/DDBJ databases">
        <authorList>
            <person name="Amaro Gonzalez C."/>
        </authorList>
    </citation>
    <scope>NUCLEOTIDE SEQUENCE</scope>
</reference>